<feature type="domain" description="AB hydrolase-1" evidence="3">
    <location>
        <begin position="57"/>
        <end position="168"/>
    </location>
</feature>
<dbReference type="Proteomes" id="UP000235145">
    <property type="component" value="Unassembled WGS sequence"/>
</dbReference>
<keyword evidence="5" id="KW-1185">Reference proteome</keyword>
<dbReference type="Gene3D" id="3.40.50.1820">
    <property type="entry name" value="alpha/beta hydrolase"/>
    <property type="match status" value="2"/>
</dbReference>
<dbReference type="AlphaFoldDB" id="A0A9R1UXD5"/>
<dbReference type="PRINTS" id="PR00412">
    <property type="entry name" value="EPOXHYDRLASE"/>
</dbReference>
<evidence type="ECO:0000256" key="1">
    <source>
        <dbReference type="ARBA" id="ARBA00022801"/>
    </source>
</evidence>
<proteinExistence type="inferred from homology"/>
<gene>
    <name evidence="4" type="ORF">LSAT_V11C700350660</name>
</gene>
<dbReference type="GO" id="GO:0016787">
    <property type="term" value="F:hydrolase activity"/>
    <property type="evidence" value="ECO:0000318"/>
    <property type="project" value="GO_Central"/>
</dbReference>
<evidence type="ECO:0000313" key="5">
    <source>
        <dbReference type="Proteomes" id="UP000235145"/>
    </source>
</evidence>
<name>A0A9R1UXD5_LACSA</name>
<evidence type="ECO:0000259" key="3">
    <source>
        <dbReference type="Pfam" id="PF00561"/>
    </source>
</evidence>
<evidence type="ECO:0000313" key="4">
    <source>
        <dbReference type="EMBL" id="KAJ0194832.1"/>
    </source>
</evidence>
<accession>A0A9R1UXD5</accession>
<comment type="caution">
    <text evidence="4">The sequence shown here is derived from an EMBL/GenBank/DDBJ whole genome shotgun (WGS) entry which is preliminary data.</text>
</comment>
<comment type="similarity">
    <text evidence="2">Belongs to the AB hydrolase superfamily. Epoxide hydrolase family.</text>
</comment>
<protein>
    <recommendedName>
        <fullName evidence="3">AB hydrolase-1 domain-containing protein</fullName>
    </recommendedName>
</protein>
<evidence type="ECO:0000256" key="2">
    <source>
        <dbReference type="ARBA" id="ARBA00038334"/>
    </source>
</evidence>
<organism evidence="4 5">
    <name type="scientific">Lactuca sativa</name>
    <name type="common">Garden lettuce</name>
    <dbReference type="NCBI Taxonomy" id="4236"/>
    <lineage>
        <taxon>Eukaryota</taxon>
        <taxon>Viridiplantae</taxon>
        <taxon>Streptophyta</taxon>
        <taxon>Embryophyta</taxon>
        <taxon>Tracheophyta</taxon>
        <taxon>Spermatophyta</taxon>
        <taxon>Magnoliopsida</taxon>
        <taxon>eudicotyledons</taxon>
        <taxon>Gunneridae</taxon>
        <taxon>Pentapetalae</taxon>
        <taxon>asterids</taxon>
        <taxon>campanulids</taxon>
        <taxon>Asterales</taxon>
        <taxon>Asteraceae</taxon>
        <taxon>Cichorioideae</taxon>
        <taxon>Cichorieae</taxon>
        <taxon>Lactucinae</taxon>
        <taxon>Lactuca</taxon>
    </lineage>
</organism>
<dbReference type="SUPFAM" id="SSF53474">
    <property type="entry name" value="alpha/beta-Hydrolases"/>
    <property type="match status" value="2"/>
</dbReference>
<dbReference type="PANTHER" id="PTHR43329">
    <property type="entry name" value="EPOXIDE HYDROLASE"/>
    <property type="match status" value="1"/>
</dbReference>
<keyword evidence="1" id="KW-0378">Hydrolase</keyword>
<dbReference type="Pfam" id="PF00561">
    <property type="entry name" value="Abhydrolase_1"/>
    <property type="match status" value="2"/>
</dbReference>
<dbReference type="InterPro" id="IPR029058">
    <property type="entry name" value="AB_hydrolase_fold"/>
</dbReference>
<dbReference type="InterPro" id="IPR000639">
    <property type="entry name" value="Epox_hydrolase-like"/>
</dbReference>
<sequence length="700" mass="79318">MGAVRSTPATVDFFLLKSSTSSPTELERATMDQIVHKSVEVNGVKLHLAEIGSQSSPVVVFLHGFPEIWYSWRHQMVAVANAGYRAIAPDCRGYGLSDPPPDTEKFGFSDLVDDLLAILDSLGIDKISIIAKDAGTRPANLFTLRYPTRVTGIISLGIPHSPFGPPAFLKELPEGFYINRWRESGRAEADFGRFDAKTVVRNIYILFSRTEIPIADESQEIMDIVGPSTPLPPWFTEEDLSVYGALYEKSGFLNPLKVPYRSMDEEYDIADPVIKNPMLLIVGEKDYFFKFPGVEGFVKSGMVQHFATNLEIEYVPEGSHFVQEQFPDKINQLILAFLHKHSSTPQGMSWCETWCSRYENIQVGFVKQSCLEKLHGSSLLNFDLTDKFTPHIVHMFVEVNGVKLHLAEIGNESSPVVVFLHGFPEIWYSWRNQMIAVANAGYRAIAPDWRGYGLSDPPPDTEKFVFSDLVDDLLAILDSLRIDKIFLIAKDFGLRPAFLFTLRYSTRVTGLISLGAPHRPFRPPTFLKQMPEGFYINRWREPGRAEADFGRFDAKTVVRNIYILFSRSEIPIADESQEIMDIVGPSTPLPPWFTEEDLSVYGALYEKSGFLNPLKVPYRSLDEVYDIADDVIKNPMLLITGEKDYFLKFPGMKDLIQSEMVREFATDLEIEYVPEGSHFLQEQFPDKVNPLILGFLRKHM</sequence>
<dbReference type="InterPro" id="IPR000073">
    <property type="entry name" value="AB_hydrolase_1"/>
</dbReference>
<reference evidence="4 5" key="1">
    <citation type="journal article" date="2017" name="Nat. Commun.">
        <title>Genome assembly with in vitro proximity ligation data and whole-genome triplication in lettuce.</title>
        <authorList>
            <person name="Reyes-Chin-Wo S."/>
            <person name="Wang Z."/>
            <person name="Yang X."/>
            <person name="Kozik A."/>
            <person name="Arikit S."/>
            <person name="Song C."/>
            <person name="Xia L."/>
            <person name="Froenicke L."/>
            <person name="Lavelle D.O."/>
            <person name="Truco M.J."/>
            <person name="Xia R."/>
            <person name="Zhu S."/>
            <person name="Xu C."/>
            <person name="Xu H."/>
            <person name="Xu X."/>
            <person name="Cox K."/>
            <person name="Korf I."/>
            <person name="Meyers B.C."/>
            <person name="Michelmore R.W."/>
        </authorList>
    </citation>
    <scope>NUCLEOTIDE SEQUENCE [LARGE SCALE GENOMIC DNA]</scope>
    <source>
        <strain evidence="5">cv. Salinas</strain>
        <tissue evidence="4">Seedlings</tissue>
    </source>
</reference>
<feature type="domain" description="AB hydrolase-1" evidence="3">
    <location>
        <begin position="415"/>
        <end position="529"/>
    </location>
</feature>
<dbReference type="EMBL" id="NBSK02000007">
    <property type="protein sequence ID" value="KAJ0194832.1"/>
    <property type="molecule type" value="Genomic_DNA"/>
</dbReference>